<evidence type="ECO:0000259" key="5">
    <source>
        <dbReference type="PROSITE" id="PS50966"/>
    </source>
</evidence>
<reference evidence="6 7" key="1">
    <citation type="journal article" date="2022" name="Plant J.">
        <title>Strategies of tolerance reflected in two North American maple genomes.</title>
        <authorList>
            <person name="McEvoy S.L."/>
            <person name="Sezen U.U."/>
            <person name="Trouern-Trend A."/>
            <person name="McMahon S.M."/>
            <person name="Schaberg P.G."/>
            <person name="Yang J."/>
            <person name="Wegrzyn J.L."/>
            <person name="Swenson N.G."/>
        </authorList>
    </citation>
    <scope>NUCLEOTIDE SEQUENCE [LARGE SCALE GENOMIC DNA]</scope>
    <source>
        <strain evidence="6">91603</strain>
    </source>
</reference>
<keyword evidence="1" id="KW-0479">Metal-binding</keyword>
<dbReference type="AlphaFoldDB" id="A0AAD5JG16"/>
<dbReference type="SMART" id="SM00575">
    <property type="entry name" value="ZnF_PMZ"/>
    <property type="match status" value="1"/>
</dbReference>
<dbReference type="EMBL" id="JAJSOW010000002">
    <property type="protein sequence ID" value="KAI9198683.1"/>
    <property type="molecule type" value="Genomic_DNA"/>
</dbReference>
<feature type="domain" description="SWIM-type" evidence="5">
    <location>
        <begin position="56"/>
        <end position="88"/>
    </location>
</feature>
<keyword evidence="2 4" id="KW-0863">Zinc-finger</keyword>
<dbReference type="Proteomes" id="UP001064489">
    <property type="component" value="Chromosome 13"/>
</dbReference>
<protein>
    <recommendedName>
        <fullName evidence="5">SWIM-type domain-containing protein</fullName>
    </recommendedName>
</protein>
<gene>
    <name evidence="6" type="ORF">LWI28_020536</name>
</gene>
<name>A0AAD5JG16_ACENE</name>
<accession>A0AAD5JG16</accession>
<sequence length="180" mass="21360">MVRFYEKWDEVEKWNDSITPYAREMLDTNEKEARKLQIIHGRGEWYETIDKYGKKFLVSVVDVMCDCGMWQISGLPCMHVIAVFMYRREFAQLTNMRQLTNMISGLPCMHVIAVFMYRVISGLPCMHVIAVFMYRREFAQDYVHWYYSKEAMKMTYAGTINPIPDESRCPTTNQKLLNHP</sequence>
<evidence type="ECO:0000256" key="2">
    <source>
        <dbReference type="ARBA" id="ARBA00022771"/>
    </source>
</evidence>
<dbReference type="GO" id="GO:0008270">
    <property type="term" value="F:zinc ion binding"/>
    <property type="evidence" value="ECO:0007669"/>
    <property type="project" value="UniProtKB-KW"/>
</dbReference>
<dbReference type="InterPro" id="IPR007527">
    <property type="entry name" value="Znf_SWIM"/>
</dbReference>
<dbReference type="PANTHER" id="PTHR31973">
    <property type="entry name" value="POLYPROTEIN, PUTATIVE-RELATED"/>
    <property type="match status" value="1"/>
</dbReference>
<keyword evidence="7" id="KW-1185">Reference proteome</keyword>
<evidence type="ECO:0000256" key="1">
    <source>
        <dbReference type="ARBA" id="ARBA00022723"/>
    </source>
</evidence>
<dbReference type="PANTHER" id="PTHR31973:SF187">
    <property type="entry name" value="MUTATOR TRANSPOSASE MUDRA PROTEIN"/>
    <property type="match status" value="1"/>
</dbReference>
<organism evidence="6 7">
    <name type="scientific">Acer negundo</name>
    <name type="common">Box elder</name>
    <dbReference type="NCBI Taxonomy" id="4023"/>
    <lineage>
        <taxon>Eukaryota</taxon>
        <taxon>Viridiplantae</taxon>
        <taxon>Streptophyta</taxon>
        <taxon>Embryophyta</taxon>
        <taxon>Tracheophyta</taxon>
        <taxon>Spermatophyta</taxon>
        <taxon>Magnoliopsida</taxon>
        <taxon>eudicotyledons</taxon>
        <taxon>Gunneridae</taxon>
        <taxon>Pentapetalae</taxon>
        <taxon>rosids</taxon>
        <taxon>malvids</taxon>
        <taxon>Sapindales</taxon>
        <taxon>Sapindaceae</taxon>
        <taxon>Hippocastanoideae</taxon>
        <taxon>Acereae</taxon>
        <taxon>Acer</taxon>
    </lineage>
</organism>
<evidence type="ECO:0000313" key="6">
    <source>
        <dbReference type="EMBL" id="KAI9198683.1"/>
    </source>
</evidence>
<dbReference type="InterPro" id="IPR006564">
    <property type="entry name" value="Znf_PMZ"/>
</dbReference>
<evidence type="ECO:0000256" key="3">
    <source>
        <dbReference type="ARBA" id="ARBA00022833"/>
    </source>
</evidence>
<evidence type="ECO:0000256" key="4">
    <source>
        <dbReference type="PROSITE-ProRule" id="PRU00325"/>
    </source>
</evidence>
<comment type="caution">
    <text evidence="6">The sequence shown here is derived from an EMBL/GenBank/DDBJ whole genome shotgun (WGS) entry which is preliminary data.</text>
</comment>
<dbReference type="PROSITE" id="PS50966">
    <property type="entry name" value="ZF_SWIM"/>
    <property type="match status" value="1"/>
</dbReference>
<proteinExistence type="predicted"/>
<evidence type="ECO:0000313" key="7">
    <source>
        <dbReference type="Proteomes" id="UP001064489"/>
    </source>
</evidence>
<keyword evidence="3" id="KW-0862">Zinc</keyword>
<dbReference type="Pfam" id="PF04434">
    <property type="entry name" value="SWIM"/>
    <property type="match status" value="3"/>
</dbReference>